<dbReference type="GO" id="GO:0020037">
    <property type="term" value="F:heme binding"/>
    <property type="evidence" value="ECO:0007669"/>
    <property type="project" value="TreeGrafter"/>
</dbReference>
<keyword evidence="15" id="KW-0349">Heme</keyword>
<evidence type="ECO:0000256" key="10">
    <source>
        <dbReference type="ARBA" id="ARBA00023128"/>
    </source>
</evidence>
<evidence type="ECO:0000256" key="3">
    <source>
        <dbReference type="ARBA" id="ARBA00007294"/>
    </source>
</evidence>
<keyword evidence="8 15" id="KW-0809">Transit peptide</keyword>
<evidence type="ECO:0000256" key="1">
    <source>
        <dbReference type="ARBA" id="ARBA00004448"/>
    </source>
</evidence>
<dbReference type="FunCoup" id="E4WQZ1">
    <property type="interactions" value="250"/>
</dbReference>
<feature type="transmembrane region" description="Helical" evidence="15">
    <location>
        <begin position="56"/>
        <end position="77"/>
    </location>
</feature>
<feature type="binding site" description="axial binding residue" evidence="14">
    <location>
        <position position="88"/>
    </location>
    <ligand>
        <name>heme b</name>
        <dbReference type="ChEBI" id="CHEBI:60344"/>
        <note>ligand shared with SDHC</note>
    </ligand>
    <ligandPart>
        <name>Fe</name>
        <dbReference type="ChEBI" id="CHEBI:18248"/>
    </ligandPart>
</feature>
<dbReference type="GO" id="GO:0006099">
    <property type="term" value="P:tricarboxylic acid cycle"/>
    <property type="evidence" value="ECO:0007669"/>
    <property type="project" value="UniProtKB-KW"/>
</dbReference>
<dbReference type="EMBL" id="FN653015">
    <property type="protein sequence ID" value="CBY20980.1"/>
    <property type="molecule type" value="Genomic_DNA"/>
</dbReference>
<evidence type="ECO:0000256" key="14">
    <source>
        <dbReference type="PIRSR" id="PIRSR607992-2"/>
    </source>
</evidence>
<dbReference type="OrthoDB" id="18577at2759"/>
<dbReference type="Proteomes" id="UP000001307">
    <property type="component" value="Unassembled WGS sequence"/>
</dbReference>
<dbReference type="GO" id="GO:0006121">
    <property type="term" value="P:mitochondrial electron transport, succinate to ubiquinone"/>
    <property type="evidence" value="ECO:0007669"/>
    <property type="project" value="TreeGrafter"/>
</dbReference>
<dbReference type="GO" id="GO:0005743">
    <property type="term" value="C:mitochondrial inner membrane"/>
    <property type="evidence" value="ECO:0007669"/>
    <property type="project" value="UniProtKB-SubCell"/>
</dbReference>
<keyword evidence="15" id="KW-0816">Tricarboxylic acid cycle</keyword>
<keyword evidence="10 15" id="KW-0496">Mitochondrion</keyword>
<name>E4WQZ1_OIKDI</name>
<comment type="function">
    <text evidence="12">Membrane-anchoring subunit of succinate dehydrogenase (SDH) that is involved in complex II of the mitochondrial electron transport chain and is responsible for transferring electrons from succinate to ubiquinone (coenzyme Q). SDH also oxidizes malate to the non-canonical enol form of oxaloacetate, enol-oxaloacetate. Enol-oxaloacetate, which is a potent inhibitor of the succinate dehydrogenase activity, is further isomerized into keto-oxaloacetate.</text>
</comment>
<evidence type="ECO:0000256" key="13">
    <source>
        <dbReference type="PIRSR" id="PIRSR607992-1"/>
    </source>
</evidence>
<gene>
    <name evidence="16" type="ORF">GSOID_T00000991001</name>
</gene>
<reference evidence="16" key="1">
    <citation type="journal article" date="2010" name="Science">
        <title>Plasticity of animal genome architecture unmasked by rapid evolution of a pelagic tunicate.</title>
        <authorList>
            <person name="Denoeud F."/>
            <person name="Henriet S."/>
            <person name="Mungpakdee S."/>
            <person name="Aury J.M."/>
            <person name="Da Silva C."/>
            <person name="Brinkmann H."/>
            <person name="Mikhaleva J."/>
            <person name="Olsen L.C."/>
            <person name="Jubin C."/>
            <person name="Canestro C."/>
            <person name="Bouquet J.M."/>
            <person name="Danks G."/>
            <person name="Poulain J."/>
            <person name="Campsteijn C."/>
            <person name="Adamski M."/>
            <person name="Cross I."/>
            <person name="Yadetie F."/>
            <person name="Muffato M."/>
            <person name="Louis A."/>
            <person name="Butcher S."/>
            <person name="Tsagkogeorga G."/>
            <person name="Konrad A."/>
            <person name="Singh S."/>
            <person name="Jensen M.F."/>
            <person name="Cong E.H."/>
            <person name="Eikeseth-Otteraa H."/>
            <person name="Noel B."/>
            <person name="Anthouard V."/>
            <person name="Porcel B.M."/>
            <person name="Kachouri-Lafond R."/>
            <person name="Nishino A."/>
            <person name="Ugolini M."/>
            <person name="Chourrout P."/>
            <person name="Nishida H."/>
            <person name="Aasland R."/>
            <person name="Huzurbazar S."/>
            <person name="Westhof E."/>
            <person name="Delsuc F."/>
            <person name="Lehrach H."/>
            <person name="Reinhardt R."/>
            <person name="Weissenbach J."/>
            <person name="Roy S.W."/>
            <person name="Artiguenave F."/>
            <person name="Postlethwait J.H."/>
            <person name="Manak J.R."/>
            <person name="Thompson E.M."/>
            <person name="Jaillon O."/>
            <person name="Du Pasquier L."/>
            <person name="Boudinot P."/>
            <person name="Liberles D.A."/>
            <person name="Volff J.N."/>
            <person name="Philippe H."/>
            <person name="Lenhard B."/>
            <person name="Roest Crollius H."/>
            <person name="Wincker P."/>
            <person name="Chourrout D."/>
        </authorList>
    </citation>
    <scope>NUCLEOTIDE SEQUENCE [LARGE SCALE GENOMIC DNA]</scope>
</reference>
<comment type="pathway">
    <text evidence="2">Carbohydrate metabolism; tricarboxylic acid cycle.</text>
</comment>
<comment type="subunit">
    <text evidence="4">Component of complex II composed of four subunits: the flavoprotein (FP) SDHA, iron-sulfur protein (IP) SDHB, and a cytochrome b560 composed of SDHC and SDHD.</text>
</comment>
<comment type="subcellular location">
    <subcellularLocation>
        <location evidence="1 15">Mitochondrion inner membrane</location>
        <topology evidence="1 15">Multi-pass membrane protein</topology>
    </subcellularLocation>
</comment>
<evidence type="ECO:0000256" key="8">
    <source>
        <dbReference type="ARBA" id="ARBA00022946"/>
    </source>
</evidence>
<sequence length="151" mass="16975">MLSVRCTRTLTTRLATPVISRSLSAKGEIPETNMFWLRHQIKAKDGFHKHVNFERVIAMVALGSLGAAVASPGNFLVDQTLVLTWIAHSYWGVEAMIMDYIPLLLPVFFANVAKWLWVGICLIMVVAFTNLNLKIGEKQGCGHIIREFFLM</sequence>
<evidence type="ECO:0000256" key="2">
    <source>
        <dbReference type="ARBA" id="ARBA00005163"/>
    </source>
</evidence>
<evidence type="ECO:0000256" key="9">
    <source>
        <dbReference type="ARBA" id="ARBA00022989"/>
    </source>
</evidence>
<feature type="transmembrane region" description="Helical" evidence="15">
    <location>
        <begin position="115"/>
        <end position="133"/>
    </location>
</feature>
<keyword evidence="14" id="KW-0408">Iron</keyword>
<comment type="similarity">
    <text evidence="3 15">Belongs to the CybS family.</text>
</comment>
<organism evidence="16">
    <name type="scientific">Oikopleura dioica</name>
    <name type="common">Tunicate</name>
    <dbReference type="NCBI Taxonomy" id="34765"/>
    <lineage>
        <taxon>Eukaryota</taxon>
        <taxon>Metazoa</taxon>
        <taxon>Chordata</taxon>
        <taxon>Tunicata</taxon>
        <taxon>Appendicularia</taxon>
        <taxon>Copelata</taxon>
        <taxon>Oikopleuridae</taxon>
        <taxon>Oikopleura</taxon>
    </lineage>
</organism>
<keyword evidence="14 15" id="KW-0479">Metal-binding</keyword>
<comment type="caution">
    <text evidence="15">Lacks conserved residue(s) required for the propagation of feature annotation.</text>
</comment>
<keyword evidence="15" id="KW-0249">Electron transport</keyword>
<dbReference type="PANTHER" id="PTHR13337:SF2">
    <property type="entry name" value="SUCCINATE DEHYDROGENASE [UBIQUINONE] CYTOCHROME B SMALL SUBUNIT, MITOCHONDRIAL"/>
    <property type="match status" value="1"/>
</dbReference>
<evidence type="ECO:0000256" key="15">
    <source>
        <dbReference type="RuleBase" id="RU364031"/>
    </source>
</evidence>
<dbReference type="PANTHER" id="PTHR13337">
    <property type="entry name" value="SUCCINATE DEHYDROGENASE"/>
    <property type="match status" value="1"/>
</dbReference>
<dbReference type="InterPro" id="IPR034804">
    <property type="entry name" value="SQR/QFR_C/D"/>
</dbReference>
<evidence type="ECO:0000313" key="17">
    <source>
        <dbReference type="Proteomes" id="UP000001307"/>
    </source>
</evidence>
<dbReference type="AlphaFoldDB" id="E4WQZ1"/>
<evidence type="ECO:0000256" key="7">
    <source>
        <dbReference type="ARBA" id="ARBA00022792"/>
    </source>
</evidence>
<keyword evidence="7 15" id="KW-0999">Mitochondrion inner membrane</keyword>
<evidence type="ECO:0000256" key="12">
    <source>
        <dbReference type="ARBA" id="ARBA00045847"/>
    </source>
</evidence>
<keyword evidence="11 15" id="KW-0472">Membrane</keyword>
<accession>E4WQZ1</accession>
<keyword evidence="9 15" id="KW-1133">Transmembrane helix</keyword>
<evidence type="ECO:0000313" key="16">
    <source>
        <dbReference type="EMBL" id="CBY20980.1"/>
    </source>
</evidence>
<evidence type="ECO:0000256" key="6">
    <source>
        <dbReference type="ARBA" id="ARBA00022692"/>
    </source>
</evidence>
<dbReference type="GO" id="GO:0048039">
    <property type="term" value="F:ubiquinone binding"/>
    <property type="evidence" value="ECO:0007669"/>
    <property type="project" value="TreeGrafter"/>
</dbReference>
<protein>
    <recommendedName>
        <fullName evidence="15">Succinate dehydrogenase [ubiquinone] cytochrome b small subunit</fullName>
    </recommendedName>
</protein>
<dbReference type="InterPro" id="IPR007992">
    <property type="entry name" value="CybS"/>
</dbReference>
<evidence type="ECO:0000256" key="5">
    <source>
        <dbReference type="ARBA" id="ARBA00022448"/>
    </source>
</evidence>
<keyword evidence="5 15" id="KW-0813">Transport</keyword>
<evidence type="ECO:0000256" key="4">
    <source>
        <dbReference type="ARBA" id="ARBA00011758"/>
    </source>
</evidence>
<dbReference type="Pfam" id="PF05328">
    <property type="entry name" value="CybS"/>
    <property type="match status" value="1"/>
</dbReference>
<evidence type="ECO:0000256" key="11">
    <source>
        <dbReference type="ARBA" id="ARBA00023136"/>
    </source>
</evidence>
<dbReference type="GO" id="GO:0046872">
    <property type="term" value="F:metal ion binding"/>
    <property type="evidence" value="ECO:0007669"/>
    <property type="project" value="UniProtKB-KW"/>
</dbReference>
<feature type="binding site" evidence="13">
    <location>
        <position position="100"/>
    </location>
    <ligand>
        <name>a ubiquinone</name>
        <dbReference type="ChEBI" id="CHEBI:16389"/>
        <note>ligand shared with IP/SDHB</note>
    </ligand>
</feature>
<keyword evidence="6 15" id="KW-0812">Transmembrane</keyword>
<dbReference type="InParanoid" id="E4WQZ1"/>
<keyword evidence="17" id="KW-1185">Reference proteome</keyword>
<dbReference type="Gene3D" id="1.20.1300.10">
    <property type="entry name" value="Fumarate reductase/succinate dehydrogenase, transmembrane subunit"/>
    <property type="match status" value="1"/>
</dbReference>
<proteinExistence type="inferred from homology"/>